<evidence type="ECO:0000259" key="1">
    <source>
        <dbReference type="PROSITE" id="PS50075"/>
    </source>
</evidence>
<proteinExistence type="predicted"/>
<sequence length="81" mass="9273">MSFEKKLRTFILENYLFTEDESELDNADSFLDSGIIDSTGILEVITFIQDECDFVIDDDDMIPENLDSVNNILAFINKKSV</sequence>
<gene>
    <name evidence="2" type="ORF">MNBD_GAMMA09-2654</name>
</gene>
<dbReference type="PROSITE" id="PS50075">
    <property type="entry name" value="CARRIER"/>
    <property type="match status" value="1"/>
</dbReference>
<organism evidence="2">
    <name type="scientific">hydrothermal vent metagenome</name>
    <dbReference type="NCBI Taxonomy" id="652676"/>
    <lineage>
        <taxon>unclassified sequences</taxon>
        <taxon>metagenomes</taxon>
        <taxon>ecological metagenomes</taxon>
    </lineage>
</organism>
<dbReference type="AlphaFoldDB" id="A0A3B0Y2N1"/>
<dbReference type="SUPFAM" id="SSF47336">
    <property type="entry name" value="ACP-like"/>
    <property type="match status" value="1"/>
</dbReference>
<dbReference type="Gene3D" id="1.10.1200.10">
    <property type="entry name" value="ACP-like"/>
    <property type="match status" value="1"/>
</dbReference>
<dbReference type="EMBL" id="UOFI01000170">
    <property type="protein sequence ID" value="VAW69642.1"/>
    <property type="molecule type" value="Genomic_DNA"/>
</dbReference>
<feature type="domain" description="Carrier" evidence="1">
    <location>
        <begin position="1"/>
        <end position="80"/>
    </location>
</feature>
<accession>A0A3B0Y2N1</accession>
<dbReference type="InterPro" id="IPR036736">
    <property type="entry name" value="ACP-like_sf"/>
</dbReference>
<dbReference type="InterPro" id="IPR009081">
    <property type="entry name" value="PP-bd_ACP"/>
</dbReference>
<evidence type="ECO:0000313" key="2">
    <source>
        <dbReference type="EMBL" id="VAW69642.1"/>
    </source>
</evidence>
<reference evidence="2" key="1">
    <citation type="submission" date="2018-06" db="EMBL/GenBank/DDBJ databases">
        <authorList>
            <person name="Zhirakovskaya E."/>
        </authorList>
    </citation>
    <scope>NUCLEOTIDE SEQUENCE</scope>
</reference>
<protein>
    <submittedName>
        <fullName evidence="2">Acyl carrier protein</fullName>
    </submittedName>
</protein>
<name>A0A3B0Y2N1_9ZZZZ</name>